<dbReference type="OrthoDB" id="5427350at2759"/>
<dbReference type="InterPro" id="IPR027417">
    <property type="entry name" value="P-loop_NTPase"/>
</dbReference>
<name>A0A8H4RSI2_9HELO</name>
<keyword evidence="3" id="KW-1185">Reference proteome</keyword>
<reference evidence="2 3" key="1">
    <citation type="submission" date="2020-03" db="EMBL/GenBank/DDBJ databases">
        <title>Draft Genome Sequence of Cudoniella acicularis.</title>
        <authorList>
            <person name="Buettner E."/>
            <person name="Kellner H."/>
        </authorList>
    </citation>
    <scope>NUCLEOTIDE SEQUENCE [LARGE SCALE GENOMIC DNA]</scope>
    <source>
        <strain evidence="2 3">DSM 108380</strain>
    </source>
</reference>
<keyword evidence="1" id="KW-0472">Membrane</keyword>
<evidence type="ECO:0000256" key="1">
    <source>
        <dbReference type="SAM" id="Phobius"/>
    </source>
</evidence>
<dbReference type="Proteomes" id="UP000566819">
    <property type="component" value="Unassembled WGS sequence"/>
</dbReference>
<dbReference type="EMBL" id="JAAMPI010000133">
    <property type="protein sequence ID" value="KAF4635237.1"/>
    <property type="molecule type" value="Genomic_DNA"/>
</dbReference>
<dbReference type="InterPro" id="IPR053143">
    <property type="entry name" value="Arylsulfate_ST"/>
</dbReference>
<feature type="transmembrane region" description="Helical" evidence="1">
    <location>
        <begin position="693"/>
        <end position="718"/>
    </location>
</feature>
<dbReference type="Gene3D" id="3.40.50.300">
    <property type="entry name" value="P-loop containing nucleotide triphosphate hydrolases"/>
    <property type="match status" value="1"/>
</dbReference>
<accession>A0A8H4RSI2</accession>
<organism evidence="2 3">
    <name type="scientific">Cudoniella acicularis</name>
    <dbReference type="NCBI Taxonomy" id="354080"/>
    <lineage>
        <taxon>Eukaryota</taxon>
        <taxon>Fungi</taxon>
        <taxon>Dikarya</taxon>
        <taxon>Ascomycota</taxon>
        <taxon>Pezizomycotina</taxon>
        <taxon>Leotiomycetes</taxon>
        <taxon>Helotiales</taxon>
        <taxon>Tricladiaceae</taxon>
        <taxon>Cudoniella</taxon>
    </lineage>
</organism>
<dbReference type="PANTHER" id="PTHR35340:SF9">
    <property type="entry name" value="ASST-DOMAIN-CONTAINING PROTEIN"/>
    <property type="match status" value="1"/>
</dbReference>
<evidence type="ECO:0000313" key="2">
    <source>
        <dbReference type="EMBL" id="KAF4635237.1"/>
    </source>
</evidence>
<dbReference type="AlphaFoldDB" id="A0A8H4RSI2"/>
<keyword evidence="1" id="KW-0812">Transmembrane</keyword>
<dbReference type="InterPro" id="IPR040632">
    <property type="entry name" value="Sulfotransfer_4"/>
</dbReference>
<keyword evidence="1" id="KW-1133">Transmembrane helix</keyword>
<dbReference type="Pfam" id="PF17784">
    <property type="entry name" value="Sulfotransfer_4"/>
    <property type="match status" value="1"/>
</dbReference>
<sequence length="721" mass="79924">MAVNSFPSKPITDIFTRHETTIDRREGGRTVPMRVLVLGMGRTGTASIRQALKRLGYEDAYHMMSASVENPLDCLLWQQAFAAKYDGIGTFGRQEWDQLLGHCQAVSDWPAIAFSEELLACYPEAKFATSANTFTPPGSASKNLHSLSSPITTRFYSVRVNVHLHGFKQKLILCIVKRPDIHAPVLDIHVDDERASQHYIFVNPQSPFYQSGPNIYDSHGELIWAGAGDGLAANAYGFHVCDYNGLTAKHLCYFEGVQMFGFGHGYGVILNDRYKIARAVQSRGGSDIHEFRLLDHGRTALVAKYRPIRYDFGVAPNPQGLQVVEEGVFEEIDLQSDKAIFEWASLDHVTPDGAERPIQFENGQDPSHDYLHINSVDKNSDGDYLVSARHVSAVYKVSRVDGSIIWTLSSGPGSTFALVDFVIWGQHDARWRFENSTHTIMTLFNNGWDGVSSRAHQSSAMVITIDHVSSQATLSKEYGAELQLGATSKGSVQTLPNTNVFVGWGSKPHFAEYLADGTLVFWASVAGGGDIYRAFKSDWVGNPSDSPVLWTYARTKQSPMALYVSWNGATEVQSWNFHIGSSRESGAVASFILAGSKRKDGFETNFTLPEYAEWVFAEAVDKSGTSLQNSSVVSTWIPSDSISEKCNDWKCPERESEFLIKYNLLPDLDGLATEIQVAAEEWSVKSLGPVDLWLGKLMIGIIIPCGILTMAIMLRLIVWDR</sequence>
<dbReference type="SUPFAM" id="SSF52540">
    <property type="entry name" value="P-loop containing nucleoside triphosphate hydrolases"/>
    <property type="match status" value="1"/>
</dbReference>
<dbReference type="InterPro" id="IPR039535">
    <property type="entry name" value="ASST-like"/>
</dbReference>
<comment type="caution">
    <text evidence="2">The sequence shown here is derived from an EMBL/GenBank/DDBJ whole genome shotgun (WGS) entry which is preliminary data.</text>
</comment>
<protein>
    <recommendedName>
        <fullName evidence="4">ASST-domain-containing protein</fullName>
    </recommendedName>
</protein>
<dbReference type="InterPro" id="IPR011044">
    <property type="entry name" value="Quino_amine_DH_bsu"/>
</dbReference>
<dbReference type="Pfam" id="PF14269">
    <property type="entry name" value="Arylsulfotran_2"/>
    <property type="match status" value="1"/>
</dbReference>
<dbReference type="SUPFAM" id="SSF50969">
    <property type="entry name" value="YVTN repeat-like/Quinoprotein amine dehydrogenase"/>
    <property type="match status" value="1"/>
</dbReference>
<evidence type="ECO:0000313" key="3">
    <source>
        <dbReference type="Proteomes" id="UP000566819"/>
    </source>
</evidence>
<evidence type="ECO:0008006" key="4">
    <source>
        <dbReference type="Google" id="ProtNLM"/>
    </source>
</evidence>
<dbReference type="PANTHER" id="PTHR35340">
    <property type="entry name" value="PQQ ENZYME REPEAT PROTEIN-RELATED"/>
    <property type="match status" value="1"/>
</dbReference>
<gene>
    <name evidence="2" type="ORF">G7Y89_g2870</name>
</gene>
<proteinExistence type="predicted"/>